<feature type="compositionally biased region" description="Basic and acidic residues" evidence="1">
    <location>
        <begin position="827"/>
        <end position="845"/>
    </location>
</feature>
<feature type="compositionally biased region" description="Basic and acidic residues" evidence="1">
    <location>
        <begin position="22"/>
        <end position="33"/>
    </location>
</feature>
<evidence type="ECO:0000313" key="2">
    <source>
        <dbReference type="EMBL" id="KAG5856303.1"/>
    </source>
</evidence>
<feature type="compositionally biased region" description="Basic and acidic residues" evidence="1">
    <location>
        <begin position="98"/>
        <end position="114"/>
    </location>
</feature>
<feature type="compositionally biased region" description="Basic and acidic residues" evidence="1">
    <location>
        <begin position="625"/>
        <end position="636"/>
    </location>
</feature>
<feature type="compositionally biased region" description="Basic and acidic residues" evidence="1">
    <location>
        <begin position="915"/>
        <end position="929"/>
    </location>
</feature>
<feature type="region of interest" description="Disordered" evidence="1">
    <location>
        <begin position="827"/>
        <end position="1021"/>
    </location>
</feature>
<organism evidence="2 3">
    <name type="scientific">Anguilla anguilla</name>
    <name type="common">European freshwater eel</name>
    <name type="synonym">Muraena anguilla</name>
    <dbReference type="NCBI Taxonomy" id="7936"/>
    <lineage>
        <taxon>Eukaryota</taxon>
        <taxon>Metazoa</taxon>
        <taxon>Chordata</taxon>
        <taxon>Craniata</taxon>
        <taxon>Vertebrata</taxon>
        <taxon>Euteleostomi</taxon>
        <taxon>Actinopterygii</taxon>
        <taxon>Neopterygii</taxon>
        <taxon>Teleostei</taxon>
        <taxon>Anguilliformes</taxon>
        <taxon>Anguillidae</taxon>
        <taxon>Anguilla</taxon>
    </lineage>
</organism>
<feature type="compositionally biased region" description="Basic and acidic residues" evidence="1">
    <location>
        <begin position="569"/>
        <end position="581"/>
    </location>
</feature>
<feature type="region of interest" description="Disordered" evidence="1">
    <location>
        <begin position="1"/>
        <end position="808"/>
    </location>
</feature>
<feature type="region of interest" description="Disordered" evidence="1">
    <location>
        <begin position="1041"/>
        <end position="1070"/>
    </location>
</feature>
<feature type="compositionally biased region" description="Basic and acidic residues" evidence="1">
    <location>
        <begin position="861"/>
        <end position="894"/>
    </location>
</feature>
<feature type="compositionally biased region" description="Basic and acidic residues" evidence="1">
    <location>
        <begin position="333"/>
        <end position="562"/>
    </location>
</feature>
<feature type="compositionally biased region" description="Basic and acidic residues" evidence="1">
    <location>
        <begin position="761"/>
        <end position="772"/>
    </location>
</feature>
<reference evidence="2" key="1">
    <citation type="submission" date="2021-01" db="EMBL/GenBank/DDBJ databases">
        <title>A chromosome-scale assembly of European eel, Anguilla anguilla.</title>
        <authorList>
            <person name="Henkel C."/>
            <person name="Jong-Raadsen S.A."/>
            <person name="Dufour S."/>
            <person name="Weltzien F.-A."/>
            <person name="Palstra A.P."/>
            <person name="Pelster B."/>
            <person name="Spaink H.P."/>
            <person name="Van Den Thillart G.E."/>
            <person name="Jansen H."/>
            <person name="Zahm M."/>
            <person name="Klopp C."/>
            <person name="Cedric C."/>
            <person name="Louis A."/>
            <person name="Berthelot C."/>
            <person name="Parey E."/>
            <person name="Roest Crollius H."/>
            <person name="Montfort J."/>
            <person name="Robinson-Rechavi M."/>
            <person name="Bucao C."/>
            <person name="Bouchez O."/>
            <person name="Gislard M."/>
            <person name="Lluch J."/>
            <person name="Milhes M."/>
            <person name="Lampietro C."/>
            <person name="Lopez Roques C."/>
            <person name="Donnadieu C."/>
            <person name="Braasch I."/>
            <person name="Desvignes T."/>
            <person name="Postlethwait J."/>
            <person name="Bobe J."/>
            <person name="Guiguen Y."/>
            <person name="Dirks R."/>
        </authorList>
    </citation>
    <scope>NUCLEOTIDE SEQUENCE</scope>
    <source>
        <strain evidence="2">Tag_6206</strain>
        <tissue evidence="2">Liver</tissue>
    </source>
</reference>
<feature type="compositionally biased region" description="Basic and acidic residues" evidence="1">
    <location>
        <begin position="146"/>
        <end position="273"/>
    </location>
</feature>
<feature type="compositionally biased region" description="Polar residues" evidence="1">
    <location>
        <begin position="1"/>
        <end position="21"/>
    </location>
</feature>
<feature type="compositionally biased region" description="Basic and acidic residues" evidence="1">
    <location>
        <begin position="123"/>
        <end position="136"/>
    </location>
</feature>
<dbReference type="AlphaFoldDB" id="A0A9D3S677"/>
<feature type="compositionally biased region" description="Acidic residues" evidence="1">
    <location>
        <begin position="638"/>
        <end position="656"/>
    </location>
</feature>
<feature type="compositionally biased region" description="Basic and acidic residues" evidence="1">
    <location>
        <begin position="1012"/>
        <end position="1021"/>
    </location>
</feature>
<evidence type="ECO:0000313" key="3">
    <source>
        <dbReference type="Proteomes" id="UP001044222"/>
    </source>
</evidence>
<accession>A0A9D3S677</accession>
<sequence length="1114" mass="130681">MGTKLPNWTLQVSDRNVSESGLQRREHSGRDTSPRTGTKVRGERGEWNREEERRREKERERMKGRKWDGEREVAQGLWERERERNRDRDKVATAPGGREGERERRSKEVRREGLNGKGIVAEGTKDWREREGEREVGGTFPRMRKTSKERGVRMGRLPENEAERAKMKRFERVKALDIDEVQRGKRTKRDGERDLKKYREMERERWREPKRNGGDQREKDGDKLRERPNEFDPRFRDRRREEWDMKEPRSQRDRGMDSEGERPKPRQREREVEFYLPQRSRITEDRGGCPEDRKEQTREGCRDTKSDGDSDGEKGKGSGRESEKMMLSHKHSKSEGDSEGEKNRDRRREKDTYREAERYREREREFQVGKYRERDRRGEREKERELVPYREKERWKEREGEREAVKPRDEVRQREWEQDPERGRDRGTGREKEADRYRDRVWERKEDKERQGRTWEETSKNSEKTHKTRGTAEEKVRERERYPDRKKEERYLRFNDKQRMREVDDTGERERNRESELQKEKVQGSEELKPEIDVERDGEADSTAERFREGEGEREGELEMEGKLQGGQEPDRGPEAPDHRYIPRKLWLEPQKVTENTEMEKNAEMDEDEGHSGRYLESNLQEGYHMQERWMDRGEGESAQDMEEEEGVSVDSDKEEDSERGKQIKEQFYGDEEAESFSDGESEQARQREGCTEDSDKDVERGCNSDQDSDGESQREFGGERERVLSGEDGFITVSSGGEEEEWDEEDRFEDCSEFWEGDTGDIHEGERKEINNQEASLDEGRQKDSMHPGRETTADTKEEENEEEVPSKVTVFCVIGQTLPRTRCDREGILDKTGELSQNPDHDIGGGGGLTNAVPTDGQTADKEWEKGDQDVESGQPDKEKETAERSKEKVDEICTLEEESREENPGIHVCESPPERSETEERIREEVVDVCPRNSEREGGGNMMTAERETETETCQGKQDAKETEPHSQMTTECSEEREFGRTGTESHSGSKQGDKTDTEPIIHTPNDLTKAEEGRKEDSAPYIKWAKDIVREILGSSGDTLEGMESPQSRGLIPGTPQTDQEADGEMGHRYMQRSRKNQVLRCSRTHRQSGREICRCMHRSRSKETGTLTH</sequence>
<feature type="compositionally biased region" description="Basic and acidic residues" evidence="1">
    <location>
        <begin position="779"/>
        <end position="797"/>
    </location>
</feature>
<evidence type="ECO:0000256" key="1">
    <source>
        <dbReference type="SAM" id="MobiDB-lite"/>
    </source>
</evidence>
<evidence type="ECO:0008006" key="4">
    <source>
        <dbReference type="Google" id="ProtNLM"/>
    </source>
</evidence>
<feature type="compositionally biased region" description="Basic and acidic residues" evidence="1">
    <location>
        <begin position="40"/>
        <end position="91"/>
    </location>
</feature>
<proteinExistence type="predicted"/>
<feature type="compositionally biased region" description="Basic and acidic residues" evidence="1">
    <location>
        <begin position="598"/>
        <end position="614"/>
    </location>
</feature>
<name>A0A9D3S677_ANGAN</name>
<dbReference type="Proteomes" id="UP001044222">
    <property type="component" value="Unassembled WGS sequence"/>
</dbReference>
<protein>
    <recommendedName>
        <fullName evidence="4">Trichohyalin-like</fullName>
    </recommendedName>
</protein>
<dbReference type="EMBL" id="JAFIRN010000001">
    <property type="protein sequence ID" value="KAG5856303.1"/>
    <property type="molecule type" value="Genomic_DNA"/>
</dbReference>
<feature type="compositionally biased region" description="Basic and acidic residues" evidence="1">
    <location>
        <begin position="712"/>
        <end position="726"/>
    </location>
</feature>
<keyword evidence="3" id="KW-1185">Reference proteome</keyword>
<gene>
    <name evidence="2" type="ORF">ANANG_G00006580</name>
</gene>
<feature type="compositionally biased region" description="Basic and acidic residues" evidence="1">
    <location>
        <begin position="281"/>
        <end position="326"/>
    </location>
</feature>
<feature type="compositionally biased region" description="Acidic residues" evidence="1">
    <location>
        <begin position="669"/>
        <end position="682"/>
    </location>
</feature>
<comment type="caution">
    <text evidence="2">The sequence shown here is derived from an EMBL/GenBank/DDBJ whole genome shotgun (WGS) entry which is preliminary data.</text>
</comment>
<feature type="compositionally biased region" description="Acidic residues" evidence="1">
    <location>
        <begin position="738"/>
        <end position="760"/>
    </location>
</feature>